<proteinExistence type="predicted"/>
<accession>A0A317VQG3</accession>
<dbReference type="EMBL" id="MSFK01000029">
    <property type="protein sequence ID" value="PWY75287.1"/>
    <property type="molecule type" value="Genomic_DNA"/>
</dbReference>
<dbReference type="Proteomes" id="UP000246702">
    <property type="component" value="Unassembled WGS sequence"/>
</dbReference>
<dbReference type="OrthoDB" id="3799035at2759"/>
<comment type="caution">
    <text evidence="1">The sequence shown here is derived from an EMBL/GenBank/DDBJ whole genome shotgun (WGS) entry which is preliminary data.</text>
</comment>
<keyword evidence="2" id="KW-1185">Reference proteome</keyword>
<sequence length="109" mass="12280">MAVAARDNPANTWIYDTSSSHHLTPDLDSLTEYHKLVSYKYYIYSTSEGTNTTAKSASYITVYLESPTGKPTALKIKAYYQPSLEYGLLSADRLYTDFNLYGTIKDLTL</sequence>
<dbReference type="RefSeq" id="XP_025463914.1">
    <property type="nucleotide sequence ID" value="XM_025616502.1"/>
</dbReference>
<evidence type="ECO:0000313" key="2">
    <source>
        <dbReference type="Proteomes" id="UP000246702"/>
    </source>
</evidence>
<protein>
    <submittedName>
        <fullName evidence="1">Uncharacterized protein</fullName>
    </submittedName>
</protein>
<organism evidence="1 2">
    <name type="scientific">Aspergillus sclerotioniger CBS 115572</name>
    <dbReference type="NCBI Taxonomy" id="1450535"/>
    <lineage>
        <taxon>Eukaryota</taxon>
        <taxon>Fungi</taxon>
        <taxon>Dikarya</taxon>
        <taxon>Ascomycota</taxon>
        <taxon>Pezizomycotina</taxon>
        <taxon>Eurotiomycetes</taxon>
        <taxon>Eurotiomycetidae</taxon>
        <taxon>Eurotiales</taxon>
        <taxon>Aspergillaceae</taxon>
        <taxon>Aspergillus</taxon>
        <taxon>Aspergillus subgen. Circumdati</taxon>
    </lineage>
</organism>
<dbReference type="AlphaFoldDB" id="A0A317VQG3"/>
<dbReference type="GeneID" id="37118645"/>
<reference evidence="1 2" key="1">
    <citation type="submission" date="2016-12" db="EMBL/GenBank/DDBJ databases">
        <title>The genomes of Aspergillus section Nigri reveals drivers in fungal speciation.</title>
        <authorList>
            <consortium name="DOE Joint Genome Institute"/>
            <person name="Vesth T.C."/>
            <person name="Nybo J."/>
            <person name="Theobald S."/>
            <person name="Brandl J."/>
            <person name="Frisvad J.C."/>
            <person name="Nielsen K.F."/>
            <person name="Lyhne E.K."/>
            <person name="Kogle M.E."/>
            <person name="Kuo A."/>
            <person name="Riley R."/>
            <person name="Clum A."/>
            <person name="Nolan M."/>
            <person name="Lipzen A."/>
            <person name="Salamov A."/>
            <person name="Henrissat B."/>
            <person name="Wiebenga A."/>
            <person name="De Vries R.P."/>
            <person name="Grigoriev I.V."/>
            <person name="Mortensen U.H."/>
            <person name="Andersen M.R."/>
            <person name="Baker S.E."/>
        </authorList>
    </citation>
    <scope>NUCLEOTIDE SEQUENCE [LARGE SCALE GENOMIC DNA]</scope>
    <source>
        <strain evidence="1 2">CBS 115572</strain>
    </source>
</reference>
<evidence type="ECO:0000313" key="1">
    <source>
        <dbReference type="EMBL" id="PWY75287.1"/>
    </source>
</evidence>
<gene>
    <name evidence="1" type="ORF">BO94DRAFT_605679</name>
</gene>
<dbReference type="STRING" id="1450535.A0A317VQG3"/>
<name>A0A317VQG3_9EURO</name>